<protein>
    <submittedName>
        <fullName evidence="4">LysM peptidoglycan-binding domain-containing protein</fullName>
    </submittedName>
</protein>
<dbReference type="RefSeq" id="WP_342372444.1">
    <property type="nucleotide sequence ID" value="NZ_CP115965.1"/>
</dbReference>
<keyword evidence="2" id="KW-0812">Transmembrane</keyword>
<dbReference type="EMBL" id="CP115965">
    <property type="protein sequence ID" value="WZW98395.1"/>
    <property type="molecule type" value="Genomic_DNA"/>
</dbReference>
<dbReference type="PANTHER" id="PTHR34700">
    <property type="entry name" value="POTASSIUM BINDING PROTEIN KBP"/>
    <property type="match status" value="1"/>
</dbReference>
<evidence type="ECO:0000256" key="2">
    <source>
        <dbReference type="SAM" id="Phobius"/>
    </source>
</evidence>
<feature type="transmembrane region" description="Helical" evidence="2">
    <location>
        <begin position="85"/>
        <end position="108"/>
    </location>
</feature>
<dbReference type="Proteomes" id="UP001434337">
    <property type="component" value="Chromosome"/>
</dbReference>
<feature type="region of interest" description="Disordered" evidence="1">
    <location>
        <begin position="316"/>
        <end position="411"/>
    </location>
</feature>
<evidence type="ECO:0000313" key="5">
    <source>
        <dbReference type="Proteomes" id="UP001434337"/>
    </source>
</evidence>
<organism evidence="4 5">
    <name type="scientific">Propioniciclava soli</name>
    <dbReference type="NCBI Taxonomy" id="2775081"/>
    <lineage>
        <taxon>Bacteria</taxon>
        <taxon>Bacillati</taxon>
        <taxon>Actinomycetota</taxon>
        <taxon>Actinomycetes</taxon>
        <taxon>Propionibacteriales</taxon>
        <taxon>Propionibacteriaceae</taxon>
        <taxon>Propioniciclava</taxon>
    </lineage>
</organism>
<proteinExistence type="predicted"/>
<feature type="compositionally biased region" description="Gly residues" evidence="1">
    <location>
        <begin position="118"/>
        <end position="131"/>
    </location>
</feature>
<feature type="transmembrane region" description="Helical" evidence="2">
    <location>
        <begin position="47"/>
        <end position="73"/>
    </location>
</feature>
<evidence type="ECO:0000313" key="4">
    <source>
        <dbReference type="EMBL" id="WZW98395.1"/>
    </source>
</evidence>
<name>A0ABZ3C6G9_9ACTN</name>
<dbReference type="SMART" id="SM00257">
    <property type="entry name" value="LysM"/>
    <property type="match status" value="2"/>
</dbReference>
<gene>
    <name evidence="4" type="ORF">PCC79_16130</name>
</gene>
<keyword evidence="5" id="KW-1185">Reference proteome</keyword>
<dbReference type="InterPro" id="IPR011990">
    <property type="entry name" value="TPR-like_helical_dom_sf"/>
</dbReference>
<evidence type="ECO:0000256" key="1">
    <source>
        <dbReference type="SAM" id="MobiDB-lite"/>
    </source>
</evidence>
<evidence type="ECO:0000259" key="3">
    <source>
        <dbReference type="PROSITE" id="PS51782"/>
    </source>
</evidence>
<feature type="domain" description="LysM" evidence="3">
    <location>
        <begin position="254"/>
        <end position="303"/>
    </location>
</feature>
<feature type="domain" description="LysM" evidence="3">
    <location>
        <begin position="199"/>
        <end position="249"/>
    </location>
</feature>
<sequence length="1031" mass="108651">MIRRSAAFAALVGLVVAPPLVLLAIGFRDWATLSLTGVTDIRLLLALLTVVGWVAWVGWVAAVVLELVALLAGDRGRPQRAAPQPAGWAVVAGPRALAAALLAAAFVAQVTPLASGAPGDGAGTATPGGGRLPLAGTVSDAPDASARAEGRAAGGGARQDLGQTAGDATDAELSTGSEVSRTDALVARGPSGARASRATIHTVRPGDDLWSLGARYYGDGAQWRQIVAANPSLGTDPLADLTPGMQLTIAEPVTLVTVRAGDTLSKLALRHLGEADRWPEIHALNRDRVADPDMIDIGWVLRVPLLLAAEGVAGSPAPATAEQSVDTPVDQPADPPADPPVDPLAETQGDSAQDADPSGSENHASGDGMAEGEEGAASPDVSVPPTASADSGAPARPTPPVQSTVPTADTLAPEHDQRAIARLVGGLTTLTASAVLGGLALRRRWQEASRPLGRRIAPPEAELTRFESALGLVPDHHEPDREDLIERAMRHLARHWWQQGLLAPVLAEVVVGPDDGEFRFVSDPGSAPPGFQKVGDRLAVTWAALRELDDPPHPVAYPALVTLGEDVGENLVMVDLVASGTLGVRSEGATLASEALSAMLVELACAPWSAELQLLVVTDDEAFTHVAGTHRVRTTTDAEAAVVEVERMAHARQGLLGDEAWDRVRLDPDRADAWAPWVVLFEVRPSPAHVARIQAATEGTAVGLAAALPVGAEAGQATWELTENEEGRGVLAGERSLVPQTLPSATRAAISSLYALADSTLTHPAPWWSSDDPEEPVNIVQLHPRPADTHAPRVLLLGPLDLVGATGEAPTRSTRACVEYCAWLVEHPGATPSHMSTDLFVTDGTRRSNLSRLRAWLGSDPDGRPYLPEAYSGHMRLHPEVTSDWRDMLTLTRGGVNTMSLERLKAALTLVRGAPLADAAPGQWGWAEHLRSEMAALIRDLGVVTARLAREKGDLDAARWAANRALMAAPDDELLLGERIRAEQAAGRYDEVERLVGRLHRQSRLLGVDLLDETVDLIQETVEGRLRAREA</sequence>
<dbReference type="Gene3D" id="3.10.350.10">
    <property type="entry name" value="LysM domain"/>
    <property type="match status" value="2"/>
</dbReference>
<dbReference type="Gene3D" id="1.25.40.10">
    <property type="entry name" value="Tetratricopeptide repeat domain"/>
    <property type="match status" value="1"/>
</dbReference>
<keyword evidence="2" id="KW-1133">Transmembrane helix</keyword>
<dbReference type="SUPFAM" id="SSF48452">
    <property type="entry name" value="TPR-like"/>
    <property type="match status" value="1"/>
</dbReference>
<feature type="region of interest" description="Disordered" evidence="1">
    <location>
        <begin position="117"/>
        <end position="190"/>
    </location>
</feature>
<dbReference type="InterPro" id="IPR036779">
    <property type="entry name" value="LysM_dom_sf"/>
</dbReference>
<feature type="compositionally biased region" description="Pro residues" evidence="1">
    <location>
        <begin position="333"/>
        <end position="342"/>
    </location>
</feature>
<dbReference type="InterPro" id="IPR052196">
    <property type="entry name" value="Bact_Kbp"/>
</dbReference>
<dbReference type="PROSITE" id="PS51782">
    <property type="entry name" value="LYSM"/>
    <property type="match status" value="2"/>
</dbReference>
<dbReference type="InterPro" id="IPR018392">
    <property type="entry name" value="LysM"/>
</dbReference>
<reference evidence="4 5" key="1">
    <citation type="journal article" date="2023" name="Environ Microbiome">
        <title>A coral-associated actinobacterium mitigates coral bleaching under heat stress.</title>
        <authorList>
            <person name="Li J."/>
            <person name="Zou Y."/>
            <person name="Li Q."/>
            <person name="Zhang J."/>
            <person name="Bourne D.G."/>
            <person name="Lyu Y."/>
            <person name="Liu C."/>
            <person name="Zhang S."/>
        </authorList>
    </citation>
    <scope>NUCLEOTIDE SEQUENCE [LARGE SCALE GENOMIC DNA]</scope>
    <source>
        <strain evidence="4 5">SCSIO 13291</strain>
    </source>
</reference>
<dbReference type="Pfam" id="PF01476">
    <property type="entry name" value="LysM"/>
    <property type="match status" value="2"/>
</dbReference>
<dbReference type="PANTHER" id="PTHR34700:SF4">
    <property type="entry name" value="PHAGE-LIKE ELEMENT PBSX PROTEIN XKDP"/>
    <property type="match status" value="1"/>
</dbReference>
<accession>A0ABZ3C6G9</accession>
<keyword evidence="2" id="KW-0472">Membrane</keyword>
<dbReference type="CDD" id="cd00118">
    <property type="entry name" value="LysM"/>
    <property type="match status" value="2"/>
</dbReference>